<name>A0A0F9NQK2_9ZZZZ</name>
<proteinExistence type="predicted"/>
<accession>A0A0F9NQK2</accession>
<organism evidence="1">
    <name type="scientific">marine sediment metagenome</name>
    <dbReference type="NCBI Taxonomy" id="412755"/>
    <lineage>
        <taxon>unclassified sequences</taxon>
        <taxon>metagenomes</taxon>
        <taxon>ecological metagenomes</taxon>
    </lineage>
</organism>
<comment type="caution">
    <text evidence="1">The sequence shown here is derived from an EMBL/GenBank/DDBJ whole genome shotgun (WGS) entry which is preliminary data.</text>
</comment>
<sequence length="145" mass="15328">MGQFATAAAVAGIVLNVAGTLQAGQEQKRVAGIEAELGEAQAAQEEARTADEVLRRRRAAAKLASKQRVGFAAEGIDISTGTPLLVVAETLLDAQEDVEAIRETGFAKAKTFRSRAQTFRDFGRQAVRTSRIQAGSSLLTGLSQI</sequence>
<dbReference type="EMBL" id="LAZR01003832">
    <property type="protein sequence ID" value="KKN14292.1"/>
    <property type="molecule type" value="Genomic_DNA"/>
</dbReference>
<dbReference type="AlphaFoldDB" id="A0A0F9NQK2"/>
<evidence type="ECO:0000313" key="1">
    <source>
        <dbReference type="EMBL" id="KKN14292.1"/>
    </source>
</evidence>
<gene>
    <name evidence="1" type="ORF">LCGC14_0997640</name>
</gene>
<protein>
    <submittedName>
        <fullName evidence="1">Uncharacterized protein</fullName>
    </submittedName>
</protein>
<reference evidence="1" key="1">
    <citation type="journal article" date="2015" name="Nature">
        <title>Complex archaea that bridge the gap between prokaryotes and eukaryotes.</title>
        <authorList>
            <person name="Spang A."/>
            <person name="Saw J.H."/>
            <person name="Jorgensen S.L."/>
            <person name="Zaremba-Niedzwiedzka K."/>
            <person name="Martijn J."/>
            <person name="Lind A.E."/>
            <person name="van Eijk R."/>
            <person name="Schleper C."/>
            <person name="Guy L."/>
            <person name="Ettema T.J."/>
        </authorList>
    </citation>
    <scope>NUCLEOTIDE SEQUENCE</scope>
</reference>